<dbReference type="PANTHER" id="PTHR43719:SF28">
    <property type="entry name" value="PEROXIDE STRESS-ACTIVATED HISTIDINE KINASE MAK1-RELATED"/>
    <property type="match status" value="1"/>
</dbReference>
<dbReference type="Proteomes" id="UP001152607">
    <property type="component" value="Unassembled WGS sequence"/>
</dbReference>
<dbReference type="Gene3D" id="3.40.50.2300">
    <property type="match status" value="1"/>
</dbReference>
<organism evidence="6 7">
    <name type="scientific">Periconia digitata</name>
    <dbReference type="NCBI Taxonomy" id="1303443"/>
    <lineage>
        <taxon>Eukaryota</taxon>
        <taxon>Fungi</taxon>
        <taxon>Dikarya</taxon>
        <taxon>Ascomycota</taxon>
        <taxon>Pezizomycotina</taxon>
        <taxon>Dothideomycetes</taxon>
        <taxon>Pleosporomycetidae</taxon>
        <taxon>Pleosporales</taxon>
        <taxon>Massarineae</taxon>
        <taxon>Periconiaceae</taxon>
        <taxon>Periconia</taxon>
    </lineage>
</organism>
<dbReference type="Gene3D" id="1.10.287.130">
    <property type="match status" value="1"/>
</dbReference>
<accession>A0A9W4UT52</accession>
<dbReference type="PANTHER" id="PTHR43719">
    <property type="entry name" value="TWO-COMPONENT HISTIDINE KINASE"/>
    <property type="match status" value="1"/>
</dbReference>
<dbReference type="InterPro" id="IPR001789">
    <property type="entry name" value="Sig_transdc_resp-reg_receiver"/>
</dbReference>
<dbReference type="InterPro" id="IPR050956">
    <property type="entry name" value="2C_system_His_kinase"/>
</dbReference>
<dbReference type="InterPro" id="IPR004358">
    <property type="entry name" value="Sig_transdc_His_kin-like_C"/>
</dbReference>
<dbReference type="CDD" id="cd00082">
    <property type="entry name" value="HisKA"/>
    <property type="match status" value="1"/>
</dbReference>
<dbReference type="PROSITE" id="PS50110">
    <property type="entry name" value="RESPONSE_REGULATORY"/>
    <property type="match status" value="1"/>
</dbReference>
<comment type="caution">
    <text evidence="6">The sequence shown here is derived from an EMBL/GenBank/DDBJ whole genome shotgun (WGS) entry which is preliminary data.</text>
</comment>
<dbReference type="InterPro" id="IPR011006">
    <property type="entry name" value="CheY-like_superfamily"/>
</dbReference>
<dbReference type="AlphaFoldDB" id="A0A9W4UT52"/>
<evidence type="ECO:0000259" key="4">
    <source>
        <dbReference type="PROSITE" id="PS50109"/>
    </source>
</evidence>
<evidence type="ECO:0000313" key="7">
    <source>
        <dbReference type="Proteomes" id="UP001152607"/>
    </source>
</evidence>
<dbReference type="Pfam" id="PF00512">
    <property type="entry name" value="HisKA"/>
    <property type="match status" value="1"/>
</dbReference>
<evidence type="ECO:0000256" key="2">
    <source>
        <dbReference type="PROSITE-ProRule" id="PRU00169"/>
    </source>
</evidence>
<dbReference type="Gene3D" id="3.30.565.10">
    <property type="entry name" value="Histidine kinase-like ATPase, C-terminal domain"/>
    <property type="match status" value="1"/>
</dbReference>
<dbReference type="SUPFAM" id="SSF55781">
    <property type="entry name" value="GAF domain-like"/>
    <property type="match status" value="1"/>
</dbReference>
<gene>
    <name evidence="6" type="ORF">PDIGIT_LOCUS13032</name>
</gene>
<name>A0A9W4UT52_9PLEO</name>
<evidence type="ECO:0000256" key="3">
    <source>
        <dbReference type="SAM" id="MobiDB-lite"/>
    </source>
</evidence>
<dbReference type="PROSITE" id="PS50109">
    <property type="entry name" value="HIS_KIN"/>
    <property type="match status" value="1"/>
</dbReference>
<keyword evidence="7" id="KW-1185">Reference proteome</keyword>
<dbReference type="InterPro" id="IPR036097">
    <property type="entry name" value="HisK_dim/P_sf"/>
</dbReference>
<feature type="compositionally biased region" description="Polar residues" evidence="3">
    <location>
        <begin position="934"/>
        <end position="947"/>
    </location>
</feature>
<dbReference type="SMART" id="SM00388">
    <property type="entry name" value="HisKA"/>
    <property type="match status" value="1"/>
</dbReference>
<dbReference type="SMART" id="SM00448">
    <property type="entry name" value="REC"/>
    <property type="match status" value="1"/>
</dbReference>
<dbReference type="PRINTS" id="PR00344">
    <property type="entry name" value="BCTRLSENSOR"/>
</dbReference>
<dbReference type="SUPFAM" id="SSF55874">
    <property type="entry name" value="ATPase domain of HSP90 chaperone/DNA topoisomerase II/histidine kinase"/>
    <property type="match status" value="1"/>
</dbReference>
<dbReference type="InterPro" id="IPR005467">
    <property type="entry name" value="His_kinase_dom"/>
</dbReference>
<dbReference type="InterPro" id="IPR003594">
    <property type="entry name" value="HATPase_dom"/>
</dbReference>
<protein>
    <submittedName>
        <fullName evidence="6">Uncharacterized protein</fullName>
    </submittedName>
</protein>
<reference evidence="6" key="1">
    <citation type="submission" date="2023-01" db="EMBL/GenBank/DDBJ databases">
        <authorList>
            <person name="Van Ghelder C."/>
            <person name="Rancurel C."/>
        </authorList>
    </citation>
    <scope>NUCLEOTIDE SEQUENCE</scope>
    <source>
        <strain evidence="6">CNCM I-4278</strain>
    </source>
</reference>
<dbReference type="CDD" id="cd17546">
    <property type="entry name" value="REC_hyHK_CKI1_RcsC-like"/>
    <property type="match status" value="1"/>
</dbReference>
<dbReference type="OrthoDB" id="3026777at2759"/>
<proteinExistence type="predicted"/>
<dbReference type="EMBL" id="CAOQHR010000009">
    <property type="protein sequence ID" value="CAI6339868.1"/>
    <property type="molecule type" value="Genomic_DNA"/>
</dbReference>
<feature type="domain" description="Response regulatory" evidence="5">
    <location>
        <begin position="994"/>
        <end position="1124"/>
    </location>
</feature>
<dbReference type="SUPFAM" id="SSF52172">
    <property type="entry name" value="CheY-like"/>
    <property type="match status" value="1"/>
</dbReference>
<sequence length="1134" mass="125294">MAPQELAGEQLSSSARRARIWEVRRFCQVLPSVVEYERGNETAHAIYPSSKPNGALAALLRGLIYQLDVDLAMVSLLDDHTQYFVSGASRHNVRDVKISMESTQWYGCESVIHHGGLCERTITLQNCPGNMAFYEELDMAHNERTRNLPFVKGDVATFRHYAGVPLNPYGGPNIGTVFIFGEKPSVATLSAGIRSYLTEAADHITTHLEQAVEALEGKRALRFNRGVASLLNMSSGNLNSRSFQTSFLDSECERPHSTPNLYRDGSSSYLYHLAATLLCDVFELGGVKIQRVGVSRSNVDADERRDNNSEVIAQHFESKSQDPGDPPEALLRRLLELFPQGVVFHIAAESSEITTATIGQSTAIQDNDDLFVELSNTFPNVEQMIMMPLWEAHYERNIGVVLGFVNRRSGVHLSTNDLSSLSAFCTTMMTQVQRFEVHAMDQIKSDFLGSISHEMRTPLHGILSSLELLADTPCDESQRDLLQIAQYSGSSLLDTIDRVLYFSGVSSETQLSSERPVKQLSERLEQKSRFLSQQTAAPYPKDELSGVIHVCESYLRHAVERLHLKRSVRPELFNTSKSAGTIHSSPALVLEEPLSVAPYPVIFFDTNATWSYCLTDTVNFKTLYTNLLDNALKFGDPTGCVCVYLNINQNLTRLSFSDTGKGVAPDFIRHVILDPFSQEDPLSEGTGLGLANAKHAVAQLGGRMAIDSDESRGSTFAVTFPSDQIAFHPPQKTADPETVEPQPAVLELPQLEMSLFMPRRWEVGNDQRGRRCAQLALDSLMRGVSRWFQTKSTIWRPPSPLPRLLFILLEDLHHALQVLGDEVYHINIVVLCPDMEKIPSLQKIPLQNATIIVGPVTTSSLEDALTRLFPGILLPSKSHPSFDQVAKTQGDGRKLTKVEDIMTLSTGVQDNHLLPGMLSDLKLVREDPDDISSGPAQQSISPNPTVLQSPHEVLSAAPKTLQTGIRTSSNQAQPSASILEKNSESNATKLKEPKLLLVDDNSINLKVLVMFARKCSTIPSKSAGSGQEAIDAINEALASESDELPKYDLVFLDLSMPEISGFDVARKIRELEACLEPISRMYICALTGLVSLSDRKKAFEAGVDDYISKPAKLEDIKAVISNWRNSLAGQQQYG</sequence>
<dbReference type="InterPro" id="IPR003661">
    <property type="entry name" value="HisK_dim/P_dom"/>
</dbReference>
<dbReference type="SMART" id="SM00387">
    <property type="entry name" value="HATPase_c"/>
    <property type="match status" value="1"/>
</dbReference>
<dbReference type="Pfam" id="PF02518">
    <property type="entry name" value="HATPase_c"/>
    <property type="match status" value="1"/>
</dbReference>
<evidence type="ECO:0000313" key="6">
    <source>
        <dbReference type="EMBL" id="CAI6339868.1"/>
    </source>
</evidence>
<dbReference type="InterPro" id="IPR036890">
    <property type="entry name" value="HATPase_C_sf"/>
</dbReference>
<evidence type="ECO:0000256" key="1">
    <source>
        <dbReference type="ARBA" id="ARBA00022553"/>
    </source>
</evidence>
<dbReference type="GO" id="GO:0000155">
    <property type="term" value="F:phosphorelay sensor kinase activity"/>
    <property type="evidence" value="ECO:0007669"/>
    <property type="project" value="InterPro"/>
</dbReference>
<keyword evidence="1 2" id="KW-0597">Phosphoprotein</keyword>
<feature type="modified residue" description="4-aspartylphosphate" evidence="2">
    <location>
        <position position="1053"/>
    </location>
</feature>
<evidence type="ECO:0000259" key="5">
    <source>
        <dbReference type="PROSITE" id="PS50110"/>
    </source>
</evidence>
<dbReference type="SUPFAM" id="SSF47384">
    <property type="entry name" value="Homodimeric domain of signal transducing histidine kinase"/>
    <property type="match status" value="1"/>
</dbReference>
<dbReference type="Pfam" id="PF00072">
    <property type="entry name" value="Response_reg"/>
    <property type="match status" value="1"/>
</dbReference>
<feature type="region of interest" description="Disordered" evidence="3">
    <location>
        <begin position="926"/>
        <end position="947"/>
    </location>
</feature>
<feature type="domain" description="Histidine kinase" evidence="4">
    <location>
        <begin position="450"/>
        <end position="724"/>
    </location>
</feature>